<dbReference type="InterPro" id="IPR004160">
    <property type="entry name" value="Transl_elong_EFTu/EF1A_C"/>
</dbReference>
<dbReference type="PANTHER" id="PTHR43721">
    <property type="entry name" value="ELONGATION FACTOR TU-RELATED"/>
    <property type="match status" value="1"/>
</dbReference>
<dbReference type="Proteomes" id="UP001209570">
    <property type="component" value="Unassembled WGS sequence"/>
</dbReference>
<keyword evidence="6" id="KW-0342">GTP-binding</keyword>
<sequence length="556" mass="59852">METPATAPKGRARIRDPSTLSSSNNNQEDHEPAAAAAPAKREASADAPDELSVKDHLAILTLKQQHAGTSGGPASALDATVDAAVEVGVDVDADALRTLRVAFVGNVDSGKSSLIGTLIKGELDDGRGSSRQAVFRHQHEITSGRTSSVATAYMGFDADGQQVLSRRAGRVLPWPELARAARKRVQLIDLAGHEKYLKTTVFGLTGMQPDVVVVVVGANMGVKRMTKEHLAIAVALELPLVVALTKIDIAPKNVAKETLQTIRQSLKRYGKMPMLVKTEEQAVTAAKGIPSNRITPILPLSNVTGDGLENLRRIFFEASPIALFKASLAATTLRASNQHQQSPAAAVAVADSAATDLVEMPIDETFQVPGVGFIIAGTVVSGHFKVNDTLLLGPDYNGQFHKVIVRSMESMYVQMKEAVPGQTVAVSIRSVNKKHVLSRQTFRKGMLLLSPQVNVADYVSQVFEARVVILHHQTTVSVGYQPMINCRTIRQTAEIVSIESAQDVIRTGDRALVRFRFIHAPEFLRKGMRFVFRDGQAKGIGKVVRIVPPATTVADA</sequence>
<keyword evidence="5" id="KW-0648">Protein biosynthesis</keyword>
<evidence type="ECO:0000256" key="2">
    <source>
        <dbReference type="ARBA" id="ARBA00021392"/>
    </source>
</evidence>
<dbReference type="FunFam" id="2.40.30.10:FF:000084">
    <property type="entry name" value="GTP-binding elongation factor Tu family"/>
    <property type="match status" value="1"/>
</dbReference>
<dbReference type="Pfam" id="PF03143">
    <property type="entry name" value="GTP_EFTU_D3"/>
    <property type="match status" value="1"/>
</dbReference>
<dbReference type="InterPro" id="IPR004161">
    <property type="entry name" value="EFTu-like_2"/>
</dbReference>
<comment type="similarity">
    <text evidence="1">Belongs to the TRAFAC class translation factor GTPase superfamily. Classic translation factor GTPase family. EF-Tu/EF-1A subfamily.</text>
</comment>
<dbReference type="InterPro" id="IPR027417">
    <property type="entry name" value="P-loop_NTPase"/>
</dbReference>
<dbReference type="GO" id="GO:0003924">
    <property type="term" value="F:GTPase activity"/>
    <property type="evidence" value="ECO:0007669"/>
    <property type="project" value="InterPro"/>
</dbReference>
<keyword evidence="3" id="KW-0547">Nucleotide-binding</keyword>
<evidence type="ECO:0000313" key="10">
    <source>
        <dbReference type="Proteomes" id="UP001209570"/>
    </source>
</evidence>
<dbReference type="Gene3D" id="2.40.30.10">
    <property type="entry name" value="Translation factors"/>
    <property type="match status" value="2"/>
</dbReference>
<dbReference type="CDD" id="cd03708">
    <property type="entry name" value="GTPBP_III"/>
    <property type="match status" value="1"/>
</dbReference>
<evidence type="ECO:0000256" key="4">
    <source>
        <dbReference type="ARBA" id="ARBA00022768"/>
    </source>
</evidence>
<accession>A0AAD5LRF9</accession>
<dbReference type="AlphaFoldDB" id="A0AAD5LRF9"/>
<dbReference type="PANTHER" id="PTHR43721:SF9">
    <property type="entry name" value="GTP-BINDING PROTEIN 1"/>
    <property type="match status" value="1"/>
</dbReference>
<dbReference type="InterPro" id="IPR009000">
    <property type="entry name" value="Transl_B-barrel_sf"/>
</dbReference>
<dbReference type="GO" id="GO:0003746">
    <property type="term" value="F:translation elongation factor activity"/>
    <property type="evidence" value="ECO:0007669"/>
    <property type="project" value="UniProtKB-KW"/>
</dbReference>
<evidence type="ECO:0000256" key="6">
    <source>
        <dbReference type="ARBA" id="ARBA00023134"/>
    </source>
</evidence>
<name>A0AAD5LRF9_PYTIN</name>
<dbReference type="InterPro" id="IPR000795">
    <property type="entry name" value="T_Tr_GTP-bd_dom"/>
</dbReference>
<keyword evidence="10" id="KW-1185">Reference proteome</keyword>
<gene>
    <name evidence="9" type="ORF">P43SY_005210</name>
</gene>
<evidence type="ECO:0000256" key="5">
    <source>
        <dbReference type="ARBA" id="ARBA00022917"/>
    </source>
</evidence>
<dbReference type="SUPFAM" id="SSF50447">
    <property type="entry name" value="Translation proteins"/>
    <property type="match status" value="1"/>
</dbReference>
<dbReference type="EMBL" id="JAKCXM010000026">
    <property type="protein sequence ID" value="KAJ0406977.1"/>
    <property type="molecule type" value="Genomic_DNA"/>
</dbReference>
<dbReference type="SUPFAM" id="SSF52540">
    <property type="entry name" value="P-loop containing nucleoside triphosphate hydrolases"/>
    <property type="match status" value="1"/>
</dbReference>
<dbReference type="GO" id="GO:0005525">
    <property type="term" value="F:GTP binding"/>
    <property type="evidence" value="ECO:0007669"/>
    <property type="project" value="UniProtKB-KW"/>
</dbReference>
<evidence type="ECO:0000313" key="9">
    <source>
        <dbReference type="EMBL" id="KAJ0406977.1"/>
    </source>
</evidence>
<dbReference type="FunFam" id="3.40.50.300:FF:000091">
    <property type="entry name" value="Probable GTP-binding protein 1"/>
    <property type="match status" value="1"/>
</dbReference>
<dbReference type="Pfam" id="PF03144">
    <property type="entry name" value="GTP_EFTU_D2"/>
    <property type="match status" value="1"/>
</dbReference>
<dbReference type="Pfam" id="PF00009">
    <property type="entry name" value="GTP_EFTU"/>
    <property type="match status" value="1"/>
</dbReference>
<dbReference type="PROSITE" id="PS51722">
    <property type="entry name" value="G_TR_2"/>
    <property type="match status" value="1"/>
</dbReference>
<dbReference type="Gene3D" id="3.40.50.300">
    <property type="entry name" value="P-loop containing nucleotide triphosphate hydrolases"/>
    <property type="match status" value="1"/>
</dbReference>
<protein>
    <recommendedName>
        <fullName evidence="2">Elongation factor Tu, chloroplastic</fullName>
    </recommendedName>
</protein>
<evidence type="ECO:0000256" key="3">
    <source>
        <dbReference type="ARBA" id="ARBA00022741"/>
    </source>
</evidence>
<dbReference type="SUPFAM" id="SSF50465">
    <property type="entry name" value="EF-Tu/eEF-1alpha/eIF2-gamma C-terminal domain"/>
    <property type="match status" value="1"/>
</dbReference>
<reference evidence="9" key="1">
    <citation type="submission" date="2021-12" db="EMBL/GenBank/DDBJ databases">
        <title>Prjna785345.</title>
        <authorList>
            <person name="Rujirawat T."/>
            <person name="Krajaejun T."/>
        </authorList>
    </citation>
    <scope>NUCLEOTIDE SEQUENCE</scope>
    <source>
        <strain evidence="9">Pi057C3</strain>
    </source>
</reference>
<evidence type="ECO:0000256" key="7">
    <source>
        <dbReference type="SAM" id="MobiDB-lite"/>
    </source>
</evidence>
<dbReference type="InterPro" id="IPR050055">
    <property type="entry name" value="EF-Tu_GTPase"/>
</dbReference>
<feature type="region of interest" description="Disordered" evidence="7">
    <location>
        <begin position="1"/>
        <end position="48"/>
    </location>
</feature>
<evidence type="ECO:0000259" key="8">
    <source>
        <dbReference type="PROSITE" id="PS51722"/>
    </source>
</evidence>
<keyword evidence="4" id="KW-0251">Elongation factor</keyword>
<evidence type="ECO:0000256" key="1">
    <source>
        <dbReference type="ARBA" id="ARBA00007249"/>
    </source>
</evidence>
<organism evidence="9 10">
    <name type="scientific">Pythium insidiosum</name>
    <name type="common">Pythiosis disease agent</name>
    <dbReference type="NCBI Taxonomy" id="114742"/>
    <lineage>
        <taxon>Eukaryota</taxon>
        <taxon>Sar</taxon>
        <taxon>Stramenopiles</taxon>
        <taxon>Oomycota</taxon>
        <taxon>Peronosporomycetes</taxon>
        <taxon>Pythiales</taxon>
        <taxon>Pythiaceae</taxon>
        <taxon>Pythium</taxon>
    </lineage>
</organism>
<feature type="domain" description="Tr-type G" evidence="8">
    <location>
        <begin position="96"/>
        <end position="323"/>
    </location>
</feature>
<dbReference type="InterPro" id="IPR009001">
    <property type="entry name" value="Transl_elong_EF1A/Init_IF2_C"/>
</dbReference>
<comment type="caution">
    <text evidence="9">The sequence shown here is derived from an EMBL/GenBank/DDBJ whole genome shotgun (WGS) entry which is preliminary data.</text>
</comment>
<proteinExistence type="inferred from homology"/>